<dbReference type="Gene3D" id="1.10.287.470">
    <property type="entry name" value="Helix hairpin bin"/>
    <property type="match status" value="1"/>
</dbReference>
<dbReference type="AlphaFoldDB" id="A0A545SWY6"/>
<dbReference type="PANTHER" id="PTHR30469">
    <property type="entry name" value="MULTIDRUG RESISTANCE PROTEIN MDTA"/>
    <property type="match status" value="1"/>
</dbReference>
<protein>
    <submittedName>
        <fullName evidence="2">Efflux RND transporter periplasmic adaptor subunit</fullName>
    </submittedName>
</protein>
<comment type="caution">
    <text evidence="2">The sequence shown here is derived from an EMBL/GenBank/DDBJ whole genome shotgun (WGS) entry which is preliminary data.</text>
</comment>
<dbReference type="RefSeq" id="WP_142853227.1">
    <property type="nucleotide sequence ID" value="NZ_FXWW01000001.1"/>
</dbReference>
<dbReference type="Gene3D" id="2.40.50.100">
    <property type="match status" value="1"/>
</dbReference>
<gene>
    <name evidence="2" type="ORF">FIL88_08045</name>
</gene>
<evidence type="ECO:0000256" key="1">
    <source>
        <dbReference type="ARBA" id="ARBA00009477"/>
    </source>
</evidence>
<dbReference type="PANTHER" id="PTHR30469:SF29">
    <property type="entry name" value="BLR2860 PROTEIN"/>
    <property type="match status" value="1"/>
</dbReference>
<dbReference type="Proteomes" id="UP000315816">
    <property type="component" value="Unassembled WGS sequence"/>
</dbReference>
<dbReference type="Gene3D" id="2.40.30.170">
    <property type="match status" value="1"/>
</dbReference>
<dbReference type="GO" id="GO:1990281">
    <property type="term" value="C:efflux pump complex"/>
    <property type="evidence" value="ECO:0007669"/>
    <property type="project" value="TreeGrafter"/>
</dbReference>
<dbReference type="EMBL" id="VICH01000004">
    <property type="protein sequence ID" value="TQV69483.1"/>
    <property type="molecule type" value="Genomic_DNA"/>
</dbReference>
<name>A0A545SWY6_9RHOB</name>
<proteinExistence type="inferred from homology"/>
<comment type="similarity">
    <text evidence="1">Belongs to the membrane fusion protein (MFP) (TC 8.A.1) family.</text>
</comment>
<sequence>MRLFPIVTAVLVVAGLFMLVFQRDTLDEAAGVPETPETIETAAAETADTEGLSVVVLKSEAREIEMPIVIRGRTEASRRVELRSETSGLVISDKLSKGLTVAKGDVLCRLDPGTRAAGLAEAKARLAEAKARAPEAGARVIEAQARLDEATINLTAADKLSQGGFASDTRVANARAGVETARAGVISAQSGAASSDAAIQSASAAVAAAEREIERLEIRAPFAGELEIDTADIGTLLQPGAHCATLVQYEPVRIVGFVSELLVDQLSSGLVANVRLASGRMLLGAVSFVADTADPVTRTFRVDVEVRPADGDIPVRAGQTAEIVATGKGTEAHLLPQSALTLNDSGTLGVRIALEGATAGFKPITVVRDSIEGVWVTGLGNAAEVIIIGHHYVTDGVPLAITYQEAGL</sequence>
<evidence type="ECO:0000313" key="2">
    <source>
        <dbReference type="EMBL" id="TQV69483.1"/>
    </source>
</evidence>
<dbReference type="OrthoDB" id="9806939at2"/>
<dbReference type="GO" id="GO:0015562">
    <property type="term" value="F:efflux transmembrane transporter activity"/>
    <property type="evidence" value="ECO:0007669"/>
    <property type="project" value="TreeGrafter"/>
</dbReference>
<dbReference type="NCBIfam" id="TIGR01730">
    <property type="entry name" value="RND_mfp"/>
    <property type="match status" value="1"/>
</dbReference>
<evidence type="ECO:0000313" key="3">
    <source>
        <dbReference type="Proteomes" id="UP000315816"/>
    </source>
</evidence>
<dbReference type="InterPro" id="IPR006143">
    <property type="entry name" value="RND_pump_MFP"/>
</dbReference>
<accession>A0A545SWY6</accession>
<keyword evidence="3" id="KW-1185">Reference proteome</keyword>
<dbReference type="SUPFAM" id="SSF111369">
    <property type="entry name" value="HlyD-like secretion proteins"/>
    <property type="match status" value="1"/>
</dbReference>
<organism evidence="2 3">
    <name type="scientific">Aliiroseovarius halocynthiae</name>
    <dbReference type="NCBI Taxonomy" id="985055"/>
    <lineage>
        <taxon>Bacteria</taxon>
        <taxon>Pseudomonadati</taxon>
        <taxon>Pseudomonadota</taxon>
        <taxon>Alphaproteobacteria</taxon>
        <taxon>Rhodobacterales</taxon>
        <taxon>Paracoccaceae</taxon>
        <taxon>Aliiroseovarius</taxon>
    </lineage>
</organism>
<reference evidence="2 3" key="1">
    <citation type="submission" date="2019-06" db="EMBL/GenBank/DDBJ databases">
        <title>A novel species of marine bacteria.</title>
        <authorList>
            <person name="Wang Y."/>
        </authorList>
    </citation>
    <scope>NUCLEOTIDE SEQUENCE [LARGE SCALE GENOMIC DNA]</scope>
    <source>
        <strain evidence="2 3">MA1-10</strain>
    </source>
</reference>